<evidence type="ECO:0000256" key="1">
    <source>
        <dbReference type="SAM" id="MobiDB-lite"/>
    </source>
</evidence>
<dbReference type="EMBL" id="BLIN01000002">
    <property type="protein sequence ID" value="GFE04426.1"/>
    <property type="molecule type" value="Genomic_DNA"/>
</dbReference>
<name>A0A640S1Z4_9ACTN</name>
<protein>
    <submittedName>
        <fullName evidence="2">Uncharacterized protein</fullName>
    </submittedName>
</protein>
<evidence type="ECO:0000313" key="2">
    <source>
        <dbReference type="EMBL" id="GFE04426.1"/>
    </source>
</evidence>
<reference evidence="2 3" key="1">
    <citation type="submission" date="2019-12" db="EMBL/GenBank/DDBJ databases">
        <title>Whole genome shotgun sequence of Streptomyces caniferus NBRC 15389.</title>
        <authorList>
            <person name="Ichikawa N."/>
            <person name="Kimura A."/>
            <person name="Kitahashi Y."/>
            <person name="Komaki H."/>
            <person name="Tamura T."/>
        </authorList>
    </citation>
    <scope>NUCLEOTIDE SEQUENCE [LARGE SCALE GENOMIC DNA]</scope>
    <source>
        <strain evidence="2 3">NBRC 15389</strain>
    </source>
</reference>
<dbReference type="Proteomes" id="UP000435837">
    <property type="component" value="Unassembled WGS sequence"/>
</dbReference>
<comment type="caution">
    <text evidence="2">The sequence shown here is derived from an EMBL/GenBank/DDBJ whole genome shotgun (WGS) entry which is preliminary data.</text>
</comment>
<feature type="region of interest" description="Disordered" evidence="1">
    <location>
        <begin position="35"/>
        <end position="98"/>
    </location>
</feature>
<feature type="compositionally biased region" description="Low complexity" evidence="1">
    <location>
        <begin position="48"/>
        <end position="59"/>
    </location>
</feature>
<gene>
    <name evidence="2" type="ORF">Scani_06940</name>
</gene>
<dbReference type="AlphaFoldDB" id="A0A640S1Z4"/>
<accession>A0A640S1Z4</accession>
<evidence type="ECO:0000313" key="3">
    <source>
        <dbReference type="Proteomes" id="UP000435837"/>
    </source>
</evidence>
<sequence>MPVTFTDPLAGGAVDDGVAPGEAAAPRFFAGAELTPPWGCATPDEQPAARSSEAAANTAVWERRCTAGSSRRRGVDKNTTSRPRREARQPFRNHSHLP</sequence>
<proteinExistence type="predicted"/>
<organism evidence="2 3">
    <name type="scientific">Streptomyces caniferus</name>
    <dbReference type="NCBI Taxonomy" id="285557"/>
    <lineage>
        <taxon>Bacteria</taxon>
        <taxon>Bacillati</taxon>
        <taxon>Actinomycetota</taxon>
        <taxon>Actinomycetes</taxon>
        <taxon>Kitasatosporales</taxon>
        <taxon>Streptomycetaceae</taxon>
        <taxon>Streptomyces</taxon>
    </lineage>
</organism>